<keyword evidence="2" id="KW-1003">Cell membrane</keyword>
<dbReference type="PIRSF" id="PIRSF026649">
    <property type="entry name" value="MsbB"/>
    <property type="match status" value="1"/>
</dbReference>
<comment type="subcellular location">
    <subcellularLocation>
        <location evidence="1">Cell inner membrane</location>
    </subcellularLocation>
</comment>
<dbReference type="OrthoDB" id="9803456at2"/>
<dbReference type="CDD" id="cd07984">
    <property type="entry name" value="LPLAT_LABLAT-like"/>
    <property type="match status" value="1"/>
</dbReference>
<dbReference type="EMBL" id="LQQU01000017">
    <property type="protein sequence ID" value="KZE32870.1"/>
    <property type="molecule type" value="Genomic_DNA"/>
</dbReference>
<keyword evidence="8" id="KW-1185">Reference proteome</keyword>
<dbReference type="GO" id="GO:0009247">
    <property type="term" value="P:glycolipid biosynthetic process"/>
    <property type="evidence" value="ECO:0007669"/>
    <property type="project" value="UniProtKB-ARBA"/>
</dbReference>
<dbReference type="AlphaFoldDB" id="A0A161SGV6"/>
<dbReference type="PROSITE" id="PS51257">
    <property type="entry name" value="PROKAR_LIPOPROTEIN"/>
    <property type="match status" value="1"/>
</dbReference>
<evidence type="ECO:0000256" key="5">
    <source>
        <dbReference type="ARBA" id="ARBA00023136"/>
    </source>
</evidence>
<dbReference type="InterPro" id="IPR004960">
    <property type="entry name" value="LipA_acyltrans"/>
</dbReference>
<evidence type="ECO:0000256" key="3">
    <source>
        <dbReference type="ARBA" id="ARBA00022519"/>
    </source>
</evidence>
<dbReference type="Pfam" id="PF03279">
    <property type="entry name" value="Lip_A_acyltrans"/>
    <property type="match status" value="1"/>
</dbReference>
<keyword evidence="6 7" id="KW-0012">Acyltransferase</keyword>
<dbReference type="PANTHER" id="PTHR30606:SF10">
    <property type="entry name" value="PHOSPHATIDYLINOSITOL MANNOSIDE ACYLTRANSFERASE"/>
    <property type="match status" value="1"/>
</dbReference>
<evidence type="ECO:0000256" key="6">
    <source>
        <dbReference type="ARBA" id="ARBA00023315"/>
    </source>
</evidence>
<evidence type="ECO:0000313" key="8">
    <source>
        <dbReference type="Proteomes" id="UP000076625"/>
    </source>
</evidence>
<comment type="caution">
    <text evidence="7">The sequence shown here is derived from an EMBL/GenBank/DDBJ whole genome shotgun (WGS) entry which is preliminary data.</text>
</comment>
<dbReference type="NCBIfam" id="NF006487">
    <property type="entry name" value="PRK08905.1"/>
    <property type="match status" value="1"/>
</dbReference>
<accession>A0A161SGV6</accession>
<dbReference type="Proteomes" id="UP000076625">
    <property type="component" value="Unassembled WGS sequence"/>
</dbReference>
<evidence type="ECO:0000256" key="2">
    <source>
        <dbReference type="ARBA" id="ARBA00022475"/>
    </source>
</evidence>
<organism evidence="7 8">
    <name type="scientific">Crenobacter luteus</name>
    <dbReference type="NCBI Taxonomy" id="1452487"/>
    <lineage>
        <taxon>Bacteria</taxon>
        <taxon>Pseudomonadati</taxon>
        <taxon>Pseudomonadota</taxon>
        <taxon>Betaproteobacteria</taxon>
        <taxon>Neisseriales</taxon>
        <taxon>Neisseriaceae</taxon>
        <taxon>Crenobacter</taxon>
    </lineage>
</organism>
<sequence length="294" mass="32125">MARLIEWLFHALSRLPLGLLQGLGAACGRLVYLASPRFAARLKSNLAQSQIVGPYQDLTSLVKQCAAETGKGAFELAIAWCAEPDAIARQVRRCDGWEYVEAALARGDGIVFVTPHLGSYDIAGRYLSQRLPFPLTAMYRPPKLAWLEPLMNAGRARGQGRTAPANAAGVRQLVKALRQGEATIILPDQVPGSGEGVWAPFFGRHAYTMTLVARLAQLKGVTTLFFTGERLPRGAGFAVKIEPPAEPFSGDKDEDAARLNRMIETMIRRLPAQYLWSYNRYKRPAGVPAPPTGP</sequence>
<dbReference type="PANTHER" id="PTHR30606">
    <property type="entry name" value="LIPID A BIOSYNTHESIS LAUROYL ACYLTRANSFERASE"/>
    <property type="match status" value="1"/>
</dbReference>
<dbReference type="GO" id="GO:0005886">
    <property type="term" value="C:plasma membrane"/>
    <property type="evidence" value="ECO:0007669"/>
    <property type="project" value="UniProtKB-SubCell"/>
</dbReference>
<gene>
    <name evidence="7" type="ORF">AVW16_10850</name>
</gene>
<keyword evidence="5" id="KW-0472">Membrane</keyword>
<dbReference type="GO" id="GO:0016746">
    <property type="term" value="F:acyltransferase activity"/>
    <property type="evidence" value="ECO:0007669"/>
    <property type="project" value="UniProtKB-KW"/>
</dbReference>
<dbReference type="RefSeq" id="WP_066611901.1">
    <property type="nucleotide sequence ID" value="NZ_LQQU01000017.1"/>
</dbReference>
<reference evidence="8" key="1">
    <citation type="submission" date="2016-01" db="EMBL/GenBank/DDBJ databases">
        <title>Draft genome of Chromobacterium sp. F49.</title>
        <authorList>
            <person name="Hong K.W."/>
        </authorList>
    </citation>
    <scope>NUCLEOTIDE SEQUENCE [LARGE SCALE GENOMIC DNA]</scope>
    <source>
        <strain evidence="8">CN10</strain>
    </source>
</reference>
<keyword evidence="4 7" id="KW-0808">Transferase</keyword>
<proteinExistence type="predicted"/>
<dbReference type="STRING" id="1452487.AVW16_10850"/>
<name>A0A161SGV6_9NEIS</name>
<evidence type="ECO:0000313" key="7">
    <source>
        <dbReference type="EMBL" id="KZE32870.1"/>
    </source>
</evidence>
<keyword evidence="3" id="KW-0997">Cell inner membrane</keyword>
<protein>
    <submittedName>
        <fullName evidence="7">Lauroyl acyltransferase</fullName>
    </submittedName>
</protein>
<evidence type="ECO:0000256" key="4">
    <source>
        <dbReference type="ARBA" id="ARBA00022679"/>
    </source>
</evidence>
<evidence type="ECO:0000256" key="1">
    <source>
        <dbReference type="ARBA" id="ARBA00004533"/>
    </source>
</evidence>